<dbReference type="GO" id="GO:0016887">
    <property type="term" value="F:ATP hydrolysis activity"/>
    <property type="evidence" value="ECO:0007669"/>
    <property type="project" value="InterPro"/>
</dbReference>
<evidence type="ECO:0000256" key="4">
    <source>
        <dbReference type="ARBA" id="ARBA00022840"/>
    </source>
</evidence>
<evidence type="ECO:0000313" key="7">
    <source>
        <dbReference type="EMBL" id="PRY02095.1"/>
    </source>
</evidence>
<dbReference type="SMART" id="SM00382">
    <property type="entry name" value="AAA"/>
    <property type="match status" value="1"/>
</dbReference>
<dbReference type="Gene3D" id="3.40.50.300">
    <property type="entry name" value="P-loop containing nucleotide triphosphate hydrolases"/>
    <property type="match status" value="1"/>
</dbReference>
<dbReference type="PANTHER" id="PTHR43117:SF4">
    <property type="entry name" value="OSMOPROTECTANT IMPORT ATP-BINDING PROTEIN OSMV"/>
    <property type="match status" value="1"/>
</dbReference>
<reference evidence="7 8" key="1">
    <citation type="submission" date="2018-03" db="EMBL/GenBank/DDBJ databases">
        <title>Genomic Encyclopedia of Archaeal and Bacterial Type Strains, Phase II (KMG-II): from individual species to whole genera.</title>
        <authorList>
            <person name="Goeker M."/>
        </authorList>
    </citation>
    <scope>NUCLEOTIDE SEQUENCE [LARGE SCALE GENOMIC DNA]</scope>
    <source>
        <strain evidence="7 8">DSM 45601</strain>
    </source>
</reference>
<dbReference type="SUPFAM" id="SSF52540">
    <property type="entry name" value="P-loop containing nucleoside triphosphate hydrolases"/>
    <property type="match status" value="1"/>
</dbReference>
<keyword evidence="8" id="KW-1185">Reference proteome</keyword>
<dbReference type="EC" id="7.6.2.9" evidence="5"/>
<dbReference type="GO" id="GO:0005524">
    <property type="term" value="F:ATP binding"/>
    <property type="evidence" value="ECO:0007669"/>
    <property type="project" value="UniProtKB-KW"/>
</dbReference>
<evidence type="ECO:0000256" key="1">
    <source>
        <dbReference type="ARBA" id="ARBA00005417"/>
    </source>
</evidence>
<dbReference type="Pfam" id="PF00005">
    <property type="entry name" value="ABC_tran"/>
    <property type="match status" value="1"/>
</dbReference>
<dbReference type="PROSITE" id="PS00211">
    <property type="entry name" value="ABC_TRANSPORTER_1"/>
    <property type="match status" value="1"/>
</dbReference>
<dbReference type="InterPro" id="IPR046342">
    <property type="entry name" value="CBS_dom_sf"/>
</dbReference>
<comment type="caution">
    <text evidence="7">The sequence shown here is derived from an EMBL/GenBank/DDBJ whole genome shotgun (WGS) entry which is preliminary data.</text>
</comment>
<dbReference type="PROSITE" id="PS50893">
    <property type="entry name" value="ABC_TRANSPORTER_2"/>
    <property type="match status" value="1"/>
</dbReference>
<sequence>MITFEGVTKRYPGGTVAVDRLSLRIPSGRTTVFVGPSGCGKTTSLRMINRMIDHTEGTLAIDGTDVREVDPVLLRRGIGYVIQQAGLFPHRTILDNIATVPFLLGWKRGRARGRARELMELVGLTPELAKRYPYQLSGGQQQRVGVARALAADPPVLLMDEPFSAVDPVVRASLQDELIRLQSELHKTIVFVTHDIDEAVKVGDTIAVLRPGGRLAQFDTPEKLLAEPADDFVETFLGYDRGVRRLSFFPARQLRLRTHALVPQTATAAEAGATAARTEEPWLLVLDGERRPRGWLAAARLDPSQDHAPVDPATPVGELPLTSYGHVFQVGQDSLRAALDAAVLSPAGRAVGVHEDGTVAGVVAQTDLGEAIWAVGNEDDGTGPAEGAPDAAR</sequence>
<keyword evidence="3" id="KW-0547">Nucleotide-binding</keyword>
<dbReference type="OrthoDB" id="7838608at2"/>
<feature type="domain" description="ABC transporter" evidence="6">
    <location>
        <begin position="2"/>
        <end position="237"/>
    </location>
</feature>
<keyword evidence="2" id="KW-0813">Transport</keyword>
<dbReference type="RefSeq" id="WP_106239017.1">
    <property type="nucleotide sequence ID" value="NZ_PVZC01000001.1"/>
</dbReference>
<keyword evidence="4 7" id="KW-0067">ATP-binding</keyword>
<dbReference type="InterPro" id="IPR003439">
    <property type="entry name" value="ABC_transporter-like_ATP-bd"/>
</dbReference>
<evidence type="ECO:0000259" key="6">
    <source>
        <dbReference type="PROSITE" id="PS50893"/>
    </source>
</evidence>
<organism evidence="7 8">
    <name type="scientific">Allonocardiopsis opalescens</name>
    <dbReference type="NCBI Taxonomy" id="1144618"/>
    <lineage>
        <taxon>Bacteria</taxon>
        <taxon>Bacillati</taxon>
        <taxon>Actinomycetota</taxon>
        <taxon>Actinomycetes</taxon>
        <taxon>Streptosporangiales</taxon>
        <taxon>Allonocardiopsis</taxon>
    </lineage>
</organism>
<dbReference type="FunFam" id="3.40.50.300:FF:000425">
    <property type="entry name" value="Probable ABC transporter, ATP-binding subunit"/>
    <property type="match status" value="1"/>
</dbReference>
<proteinExistence type="inferred from homology"/>
<evidence type="ECO:0000256" key="5">
    <source>
        <dbReference type="ARBA" id="ARBA00066388"/>
    </source>
</evidence>
<dbReference type="PANTHER" id="PTHR43117">
    <property type="entry name" value="OSMOPROTECTANT IMPORT ATP-BINDING PROTEIN OSMV"/>
    <property type="match status" value="1"/>
</dbReference>
<dbReference type="InterPro" id="IPR017871">
    <property type="entry name" value="ABC_transporter-like_CS"/>
</dbReference>
<dbReference type="InterPro" id="IPR027417">
    <property type="entry name" value="P-loop_NTPase"/>
</dbReference>
<evidence type="ECO:0000256" key="2">
    <source>
        <dbReference type="ARBA" id="ARBA00022448"/>
    </source>
</evidence>
<protein>
    <recommendedName>
        <fullName evidence="5">ABC-type quaternary amine transporter</fullName>
        <ecNumber evidence="5">7.6.2.9</ecNumber>
    </recommendedName>
</protein>
<dbReference type="InterPro" id="IPR003593">
    <property type="entry name" value="AAA+_ATPase"/>
</dbReference>
<gene>
    <name evidence="7" type="ORF">CLV72_101695</name>
</gene>
<name>A0A2T0QDV8_9ACTN</name>
<dbReference type="SUPFAM" id="SSF54631">
    <property type="entry name" value="CBS-domain pair"/>
    <property type="match status" value="1"/>
</dbReference>
<evidence type="ECO:0000313" key="8">
    <source>
        <dbReference type="Proteomes" id="UP000237846"/>
    </source>
</evidence>
<accession>A0A2T0QDV8</accession>
<comment type="similarity">
    <text evidence="1">Belongs to the ABC transporter superfamily.</text>
</comment>
<dbReference type="EMBL" id="PVZC01000001">
    <property type="protein sequence ID" value="PRY02095.1"/>
    <property type="molecule type" value="Genomic_DNA"/>
</dbReference>
<dbReference type="Proteomes" id="UP000237846">
    <property type="component" value="Unassembled WGS sequence"/>
</dbReference>
<dbReference type="GO" id="GO:0015418">
    <property type="term" value="F:ABC-type quaternary ammonium compound transporting activity"/>
    <property type="evidence" value="ECO:0007669"/>
    <property type="project" value="UniProtKB-EC"/>
</dbReference>
<evidence type="ECO:0000256" key="3">
    <source>
        <dbReference type="ARBA" id="ARBA00022741"/>
    </source>
</evidence>
<dbReference type="AlphaFoldDB" id="A0A2T0QDV8"/>